<gene>
    <name evidence="1" type="ORF">CBM2634_P20015</name>
</gene>
<sequence length="62" mass="6644">MTKEALFALKTVQSKPSFTRVSDASTPAGSPAISCNFPQGPSLWGRLCGLHPLSHMHLQPLP</sequence>
<organism evidence="1 2">
    <name type="scientific">Cupriavidus taiwanensis</name>
    <dbReference type="NCBI Taxonomy" id="164546"/>
    <lineage>
        <taxon>Bacteria</taxon>
        <taxon>Pseudomonadati</taxon>
        <taxon>Pseudomonadota</taxon>
        <taxon>Betaproteobacteria</taxon>
        <taxon>Burkholderiales</taxon>
        <taxon>Burkholderiaceae</taxon>
        <taxon>Cupriavidus</taxon>
    </lineage>
</organism>
<proteinExistence type="predicted"/>
<reference evidence="1 2" key="1">
    <citation type="submission" date="2018-01" db="EMBL/GenBank/DDBJ databases">
        <authorList>
            <person name="Gaut B.S."/>
            <person name="Morton B.R."/>
            <person name="Clegg M.T."/>
            <person name="Duvall M.R."/>
        </authorList>
    </citation>
    <scope>NUCLEOTIDE SEQUENCE [LARGE SCALE GENOMIC DNA]</scope>
    <source>
        <strain evidence="1">Cupriavidus taiwanensis cmp 52</strain>
    </source>
</reference>
<evidence type="ECO:0000313" key="1">
    <source>
        <dbReference type="EMBL" id="SPS02230.1"/>
    </source>
</evidence>
<dbReference type="EMBL" id="OVTA01000062">
    <property type="protein sequence ID" value="SPS02230.1"/>
    <property type="molecule type" value="Genomic_DNA"/>
</dbReference>
<accession>A0A375JDQ2</accession>
<name>A0A375JDQ2_9BURK</name>
<protein>
    <submittedName>
        <fullName evidence="1">Uncharacterized protein</fullName>
    </submittedName>
</protein>
<dbReference type="Proteomes" id="UP000256805">
    <property type="component" value="Unassembled WGS sequence"/>
</dbReference>
<evidence type="ECO:0000313" key="2">
    <source>
        <dbReference type="Proteomes" id="UP000256805"/>
    </source>
</evidence>
<dbReference type="AlphaFoldDB" id="A0A375JDQ2"/>